<reference evidence="10 11" key="1">
    <citation type="submission" date="2018-11" db="EMBL/GenBank/DDBJ databases">
        <authorList>
            <person name="Lopez-Roques C."/>
            <person name="Donnadieu C."/>
            <person name="Bouchez O."/>
            <person name="Klopp C."/>
            <person name="Cabau C."/>
            <person name="Zahm M."/>
        </authorList>
    </citation>
    <scope>NUCLEOTIDE SEQUENCE [LARGE SCALE GENOMIC DNA]</scope>
    <source>
        <strain evidence="10">RS831</strain>
        <tissue evidence="10">Whole body</tissue>
    </source>
</reference>
<feature type="compositionally biased region" description="Low complexity" evidence="8">
    <location>
        <begin position="194"/>
        <end position="223"/>
    </location>
</feature>
<protein>
    <recommendedName>
        <fullName evidence="9">HMG box domain-containing protein</fullName>
    </recommendedName>
</protein>
<dbReference type="PANTHER" id="PTHR45781:SF2">
    <property type="entry name" value="TOX HIGH MOBILITY GROUP BOX FAMILY MEMBER 4"/>
    <property type="match status" value="1"/>
</dbReference>
<keyword evidence="5 7" id="KW-0238">DNA-binding</keyword>
<dbReference type="GO" id="GO:0006357">
    <property type="term" value="P:regulation of transcription by RNA polymerase II"/>
    <property type="evidence" value="ECO:0007669"/>
    <property type="project" value="TreeGrafter"/>
</dbReference>
<feature type="compositionally biased region" description="Polar residues" evidence="8">
    <location>
        <begin position="442"/>
        <end position="452"/>
    </location>
</feature>
<feature type="compositionally biased region" description="Pro residues" evidence="8">
    <location>
        <begin position="413"/>
        <end position="425"/>
    </location>
</feature>
<dbReference type="SMART" id="SM00398">
    <property type="entry name" value="HMG"/>
    <property type="match status" value="1"/>
</dbReference>
<dbReference type="InterPro" id="IPR051365">
    <property type="entry name" value="TOX_HMG-box_domain"/>
</dbReference>
<feature type="region of interest" description="Disordered" evidence="8">
    <location>
        <begin position="185"/>
        <end position="270"/>
    </location>
</feature>
<evidence type="ECO:0000256" key="7">
    <source>
        <dbReference type="PROSITE-ProRule" id="PRU00267"/>
    </source>
</evidence>
<dbReference type="AlphaFoldDB" id="A0A3S2M594"/>
<feature type="region of interest" description="Disordered" evidence="8">
    <location>
        <begin position="343"/>
        <end position="382"/>
    </location>
</feature>
<evidence type="ECO:0000313" key="11">
    <source>
        <dbReference type="Proteomes" id="UP000283210"/>
    </source>
</evidence>
<gene>
    <name evidence="10" type="ORF">OJAV_G00179900</name>
</gene>
<keyword evidence="4" id="KW-0597">Phosphoprotein</keyword>
<dbReference type="PANTHER" id="PTHR45781">
    <property type="entry name" value="AGAP000281-PA"/>
    <property type="match status" value="1"/>
</dbReference>
<dbReference type="OrthoDB" id="10027956at2759"/>
<evidence type="ECO:0000313" key="10">
    <source>
        <dbReference type="EMBL" id="RVE60335.1"/>
    </source>
</evidence>
<feature type="region of interest" description="Disordered" evidence="8">
    <location>
        <begin position="406"/>
        <end position="472"/>
    </location>
</feature>
<feature type="compositionally biased region" description="Basic and acidic residues" evidence="8">
    <location>
        <begin position="253"/>
        <end position="264"/>
    </location>
</feature>
<evidence type="ECO:0000259" key="9">
    <source>
        <dbReference type="PROSITE" id="PS50118"/>
    </source>
</evidence>
<dbReference type="Proteomes" id="UP000283210">
    <property type="component" value="Chromosome 18"/>
</dbReference>
<dbReference type="Pfam" id="PF00505">
    <property type="entry name" value="HMG_box"/>
    <property type="match status" value="1"/>
</dbReference>
<dbReference type="PROSITE" id="PS50118">
    <property type="entry name" value="HMG_BOX_2"/>
    <property type="match status" value="1"/>
</dbReference>
<feature type="domain" description="HMG box" evidence="9">
    <location>
        <begin position="265"/>
        <end position="333"/>
    </location>
</feature>
<dbReference type="Gene3D" id="1.10.30.10">
    <property type="entry name" value="High mobility group box domain"/>
    <property type="match status" value="1"/>
</dbReference>
<evidence type="ECO:0000256" key="8">
    <source>
        <dbReference type="SAM" id="MobiDB-lite"/>
    </source>
</evidence>
<feature type="DNA-binding region" description="HMG box" evidence="7">
    <location>
        <begin position="265"/>
        <end position="333"/>
    </location>
</feature>
<evidence type="ECO:0000256" key="6">
    <source>
        <dbReference type="ARBA" id="ARBA00023242"/>
    </source>
</evidence>
<dbReference type="InterPro" id="IPR009071">
    <property type="entry name" value="HMG_box_dom"/>
</dbReference>
<dbReference type="EMBL" id="CM012454">
    <property type="protein sequence ID" value="RVE60335.1"/>
    <property type="molecule type" value="Genomic_DNA"/>
</dbReference>
<comment type="subcellular location">
    <subcellularLocation>
        <location evidence="2">Chromosome</location>
    </subcellularLocation>
    <subcellularLocation>
        <location evidence="1">Nucleus</location>
    </subcellularLocation>
</comment>
<evidence type="ECO:0000256" key="2">
    <source>
        <dbReference type="ARBA" id="ARBA00004286"/>
    </source>
</evidence>
<evidence type="ECO:0000256" key="3">
    <source>
        <dbReference type="ARBA" id="ARBA00022454"/>
    </source>
</evidence>
<organism evidence="10 11">
    <name type="scientific">Oryzias javanicus</name>
    <name type="common">Javanese ricefish</name>
    <name type="synonym">Aplocheilus javanicus</name>
    <dbReference type="NCBI Taxonomy" id="123683"/>
    <lineage>
        <taxon>Eukaryota</taxon>
        <taxon>Metazoa</taxon>
        <taxon>Chordata</taxon>
        <taxon>Craniata</taxon>
        <taxon>Vertebrata</taxon>
        <taxon>Euteleostomi</taxon>
        <taxon>Actinopterygii</taxon>
        <taxon>Neopterygii</taxon>
        <taxon>Teleostei</taxon>
        <taxon>Neoteleostei</taxon>
        <taxon>Acanthomorphata</taxon>
        <taxon>Ovalentaria</taxon>
        <taxon>Atherinomorphae</taxon>
        <taxon>Beloniformes</taxon>
        <taxon>Adrianichthyidae</taxon>
        <taxon>Oryziinae</taxon>
        <taxon>Oryzias</taxon>
    </lineage>
</organism>
<keyword evidence="3" id="KW-0158">Chromosome</keyword>
<dbReference type="GO" id="GO:0005694">
    <property type="term" value="C:chromosome"/>
    <property type="evidence" value="ECO:0007669"/>
    <property type="project" value="UniProtKB-SubCell"/>
</dbReference>
<dbReference type="InterPro" id="IPR036910">
    <property type="entry name" value="HMG_box_dom_sf"/>
</dbReference>
<evidence type="ECO:0000256" key="4">
    <source>
        <dbReference type="ARBA" id="ARBA00022553"/>
    </source>
</evidence>
<accession>A0A3S2M594</accession>
<evidence type="ECO:0000256" key="1">
    <source>
        <dbReference type="ARBA" id="ARBA00004123"/>
    </source>
</evidence>
<dbReference type="CDD" id="cd21995">
    <property type="entry name" value="HMG-box_TOX-like"/>
    <property type="match status" value="1"/>
</dbReference>
<dbReference type="SUPFAM" id="SSF47095">
    <property type="entry name" value="HMG-box"/>
    <property type="match status" value="1"/>
</dbReference>
<keyword evidence="6 7" id="KW-0539">Nucleus</keyword>
<feature type="region of interest" description="Disordered" evidence="8">
    <location>
        <begin position="1"/>
        <end position="21"/>
    </location>
</feature>
<dbReference type="FunFam" id="1.10.30.10:FF:000005">
    <property type="entry name" value="TOX high mobility group box family member 3"/>
    <property type="match status" value="1"/>
</dbReference>
<reference evidence="10 11" key="2">
    <citation type="submission" date="2019-01" db="EMBL/GenBank/DDBJ databases">
        <title>A chromosome length genome reference of the Java medaka (oryzias javanicus).</title>
        <authorList>
            <person name="Herpin A."/>
            <person name="Takehana Y."/>
            <person name="Naruse K."/>
            <person name="Ansai S."/>
            <person name="Kawaguchi M."/>
        </authorList>
    </citation>
    <scope>NUCLEOTIDE SEQUENCE [LARGE SCALE GENOMIC DNA]</scope>
    <source>
        <strain evidence="10">RS831</strain>
        <tissue evidence="10">Whole body</tissue>
    </source>
</reference>
<dbReference type="GO" id="GO:0005634">
    <property type="term" value="C:nucleus"/>
    <property type="evidence" value="ECO:0007669"/>
    <property type="project" value="UniProtKB-SubCell"/>
</dbReference>
<dbReference type="GO" id="GO:0031490">
    <property type="term" value="F:chromatin DNA binding"/>
    <property type="evidence" value="ECO:0007669"/>
    <property type="project" value="TreeGrafter"/>
</dbReference>
<name>A0A3S2M594_ORYJA</name>
<feature type="compositionally biased region" description="Pro residues" evidence="8">
    <location>
        <begin position="349"/>
        <end position="373"/>
    </location>
</feature>
<sequence>MDLNFYSDLTGGTGQHGDPEFLDPQSFNGFDSDGKFPGGSNNYLTISGSGHPFLSSSETFHTPSLGDEEFEIPPISLDPDSALTVSDVVSHFSELSDAGPADSVVVPGNAVVEGDDPSFASTYVSNPSQGLEHLGLSVMNPAGGGNLLGSSLGMDLSHPMGSQFSSSSPVTIDVPLGDMAQGYWALPRRRPPARSRTTTWTTSGGASSSSLPSHWPSHPASSPSTPPVCTPCSSQRSPPLKIVSWDSLRRRRREEGKKKKDPNEPQKPVSAYALFFRDTQAAIKGQNPNATFGEVSKIVASMWDSLGEEQKQVYKRKNEAAKKDYFKALAEYRDSQNSQAPIEVMDTAPSPPPPAPAPAPVVPAAPATPPAPRPSRSQHYNPEENTITNICTSNIILDLPQVTTRSRTGAIKPQPPPPSATPNPPTVTKIIIKQTPLPSGGVSVTATAAPSSRQPPPLQHRQNTPPPPRLQQMSDSAIAVTSVGEAAASSSGMVVQVGQSGAVLTRGEDVAEPEEGMEVEVSVAPAPSVTTTSSPSICVRAGCTNPAVESKDWDREYCSNECVATHCRDVFMAWCAIRGQNSTTVT</sequence>
<evidence type="ECO:0000256" key="5">
    <source>
        <dbReference type="ARBA" id="ARBA00023125"/>
    </source>
</evidence>
<feature type="compositionally biased region" description="Pro residues" evidence="8">
    <location>
        <begin position="453"/>
        <end position="469"/>
    </location>
</feature>
<keyword evidence="11" id="KW-1185">Reference proteome</keyword>
<proteinExistence type="predicted"/>